<evidence type="ECO:0000313" key="6">
    <source>
        <dbReference type="Proteomes" id="UP000003860"/>
    </source>
</evidence>
<dbReference type="InterPro" id="IPR013328">
    <property type="entry name" value="6PGD_dom2"/>
</dbReference>
<comment type="catalytic activity">
    <reaction evidence="2">
        <text>D-mannitol 1-phosphate + NAD(+) = beta-D-fructose 6-phosphate + NADH + H(+)</text>
        <dbReference type="Rhea" id="RHEA:19661"/>
        <dbReference type="ChEBI" id="CHEBI:15378"/>
        <dbReference type="ChEBI" id="CHEBI:57540"/>
        <dbReference type="ChEBI" id="CHEBI:57634"/>
        <dbReference type="ChEBI" id="CHEBI:57945"/>
        <dbReference type="ChEBI" id="CHEBI:61381"/>
        <dbReference type="EC" id="1.1.1.17"/>
    </reaction>
</comment>
<sequence length="535" mass="59284">MKLSRESLKNTVAWQKSGIEIPKFDVDAMLKKTASFPEWVHFGAGNIFRGFMSACHQELLEAGTAETGIIAVETFDEEIIDNVYRKYDMLTLNVLADADGSLDMKVIASIGEAIVGNPSRTEEWNRLVWVFQQPSLKMVTFTITEKGYAVRDSARNFLGVIQSDIENGLEAPIHVMSRLVALMHKRYLAGKYPVALVSTDNCAKNGEKLCAAVLTIAEAWLAKGYVEEGFVAYLKDGKTVSFPWSMIDRITPRPSEDIQKAIEAKGVENMGVVVTSKNTYIAPFVNSEVSQYLFIEDDFPNGRFPLEKAKGIWLTDRVTVNKIETMKVTTCLNPLHTAIAIVGWLLGYTMVFEAVKDKDISRLVERIGYVEGLPVVVDPEIISPKEFLDEVFYKRFTNPYIPDTTMRIATDTSQKVGIRFGETIKSYVENETLKIEKLTGISLAIAAWCRYLLAVDDVGKSMNLSPDPMLEELQAKLGGATLGGPIPSLSSILSNVNIFGSDLYAIGMGERIQNMFGEMLTGPGAVRATLKKYLG</sequence>
<dbReference type="InterPro" id="IPR036291">
    <property type="entry name" value="NAD(P)-bd_dom_sf"/>
</dbReference>
<protein>
    <submittedName>
        <fullName evidence="5">Mannitol dehydrogenase domain</fullName>
    </submittedName>
</protein>
<dbReference type="InterPro" id="IPR000669">
    <property type="entry name" value="Mannitol_DH"/>
</dbReference>
<proteinExistence type="predicted"/>
<reference evidence="5" key="1">
    <citation type="submission" date="2009-07" db="EMBL/GenBank/DDBJ databases">
        <authorList>
            <consortium name="US DOE Joint Genome Institute (JGI-PGF)"/>
            <person name="Lucas S."/>
            <person name="Copeland A."/>
            <person name="Lapidus A."/>
            <person name="Glavina del Rio T."/>
            <person name="Tice H."/>
            <person name="Bruce D."/>
            <person name="Goodwin L."/>
            <person name="Pitluck S."/>
            <person name="Larimer F."/>
            <person name="Land M.L."/>
            <person name="Mouttaki H."/>
            <person name="He Z."/>
            <person name="Zhou J."/>
            <person name="Hemme C.L."/>
        </authorList>
    </citation>
    <scope>NUCLEOTIDE SEQUENCE [LARGE SCALE GENOMIC DNA]</scope>
    <source>
        <strain evidence="5">DSM 2782</strain>
    </source>
</reference>
<dbReference type="SUPFAM" id="SSF48179">
    <property type="entry name" value="6-phosphogluconate dehydrogenase C-terminal domain-like"/>
    <property type="match status" value="1"/>
</dbReference>
<evidence type="ECO:0000259" key="3">
    <source>
        <dbReference type="Pfam" id="PF01232"/>
    </source>
</evidence>
<dbReference type="eggNOG" id="COG0246">
    <property type="taxonomic scope" value="Bacteria"/>
</dbReference>
<dbReference type="PANTHER" id="PTHR43362">
    <property type="entry name" value="MANNITOL DEHYDROGENASE DSF1-RELATED"/>
    <property type="match status" value="1"/>
</dbReference>
<dbReference type="Gene3D" id="3.40.50.720">
    <property type="entry name" value="NAD(P)-binding Rossmann-like Domain"/>
    <property type="match status" value="1"/>
</dbReference>
<dbReference type="OrthoDB" id="271711at2"/>
<dbReference type="InterPro" id="IPR050988">
    <property type="entry name" value="Mannitol_DH/Oxidoreductase"/>
</dbReference>
<name>F1TF85_9FIRM</name>
<dbReference type="AlphaFoldDB" id="F1TF85"/>
<dbReference type="PANTHER" id="PTHR43362:SF1">
    <property type="entry name" value="MANNITOL DEHYDROGENASE 2-RELATED"/>
    <property type="match status" value="1"/>
</dbReference>
<dbReference type="Proteomes" id="UP000003860">
    <property type="component" value="Unassembled WGS sequence"/>
</dbReference>
<evidence type="ECO:0000256" key="1">
    <source>
        <dbReference type="ARBA" id="ARBA00023002"/>
    </source>
</evidence>
<evidence type="ECO:0000256" key="2">
    <source>
        <dbReference type="ARBA" id="ARBA00048615"/>
    </source>
</evidence>
<dbReference type="Pfam" id="PF01232">
    <property type="entry name" value="Mannitol_dh"/>
    <property type="match status" value="1"/>
</dbReference>
<evidence type="ECO:0000259" key="4">
    <source>
        <dbReference type="Pfam" id="PF08125"/>
    </source>
</evidence>
<dbReference type="SUPFAM" id="SSF51735">
    <property type="entry name" value="NAD(P)-binding Rossmann-fold domains"/>
    <property type="match status" value="1"/>
</dbReference>
<dbReference type="Pfam" id="PF08125">
    <property type="entry name" value="Mannitol_dh_C"/>
    <property type="match status" value="1"/>
</dbReference>
<comment type="caution">
    <text evidence="5">The sequence shown here is derived from an EMBL/GenBank/DDBJ whole genome shotgun (WGS) entry which is preliminary data.</text>
</comment>
<feature type="domain" description="Mannitol dehydrogenase C-terminal" evidence="4">
    <location>
        <begin position="320"/>
        <end position="504"/>
    </location>
</feature>
<dbReference type="RefSeq" id="WP_004620605.1">
    <property type="nucleotide sequence ID" value="NZ_ACXX02000010.1"/>
</dbReference>
<gene>
    <name evidence="5" type="ORF">Cpap_1218</name>
</gene>
<dbReference type="InterPro" id="IPR013131">
    <property type="entry name" value="Mannitol_DH_N"/>
</dbReference>
<reference evidence="5" key="2">
    <citation type="submission" date="2011-01" db="EMBL/GenBank/DDBJ databases">
        <title>The Non-contiguous Finished genome of Clostridium papyrosolvens.</title>
        <authorList>
            <person name="Lucas S."/>
            <person name="Copeland A."/>
            <person name="Lapidus A."/>
            <person name="Cheng J.-F."/>
            <person name="Goodwin L."/>
            <person name="Pitluck S."/>
            <person name="Misra M."/>
            <person name="Chertkov O."/>
            <person name="Detter J.C."/>
            <person name="Han C."/>
            <person name="Tapia R."/>
            <person name="Land M."/>
            <person name="Hauser L."/>
            <person name="Kyrpides N."/>
            <person name="Ivanova N."/>
            <person name="Pagani I."/>
            <person name="Mouttaki H."/>
            <person name="He Z."/>
            <person name="Zhou J."/>
            <person name="Hemme C.L."/>
            <person name="Woyke T."/>
        </authorList>
    </citation>
    <scope>NUCLEOTIDE SEQUENCE [LARGE SCALE GENOMIC DNA]</scope>
    <source>
        <strain evidence="5">DSM 2782</strain>
    </source>
</reference>
<dbReference type="InterPro" id="IPR008927">
    <property type="entry name" value="6-PGluconate_DH-like_C_sf"/>
</dbReference>
<keyword evidence="1" id="KW-0560">Oxidoreductase</keyword>
<keyword evidence="6" id="KW-1185">Reference proteome</keyword>
<organism evidence="5 6">
    <name type="scientific">Ruminiclostridium papyrosolvens DSM 2782</name>
    <dbReference type="NCBI Taxonomy" id="588581"/>
    <lineage>
        <taxon>Bacteria</taxon>
        <taxon>Bacillati</taxon>
        <taxon>Bacillota</taxon>
        <taxon>Clostridia</taxon>
        <taxon>Eubacteriales</taxon>
        <taxon>Oscillospiraceae</taxon>
        <taxon>Ruminiclostridium</taxon>
    </lineage>
</organism>
<dbReference type="InterPro" id="IPR013118">
    <property type="entry name" value="Mannitol_DH_C"/>
</dbReference>
<accession>F1TF85</accession>
<dbReference type="STRING" id="588581.Cpap_1218"/>
<dbReference type="Gene3D" id="1.10.1040.10">
    <property type="entry name" value="N-(1-d-carboxylethyl)-l-norvaline Dehydrogenase, domain 2"/>
    <property type="match status" value="1"/>
</dbReference>
<dbReference type="PRINTS" id="PR00084">
    <property type="entry name" value="MTLDHDRGNASE"/>
</dbReference>
<dbReference type="EMBL" id="ACXX02000010">
    <property type="protein sequence ID" value="EGD47023.1"/>
    <property type="molecule type" value="Genomic_DNA"/>
</dbReference>
<evidence type="ECO:0000313" key="5">
    <source>
        <dbReference type="EMBL" id="EGD47023.1"/>
    </source>
</evidence>
<feature type="domain" description="Mannitol dehydrogenase N-terminal" evidence="3">
    <location>
        <begin position="40"/>
        <end position="260"/>
    </location>
</feature>
<dbReference type="GO" id="GO:0008926">
    <property type="term" value="F:mannitol-1-phosphate 5-dehydrogenase activity"/>
    <property type="evidence" value="ECO:0007669"/>
    <property type="project" value="UniProtKB-EC"/>
</dbReference>